<accession>A0ABR6KFM5</accession>
<name>A0ABR6KFM5_9BACT</name>
<evidence type="ECO:0000256" key="1">
    <source>
        <dbReference type="ARBA" id="ARBA00022729"/>
    </source>
</evidence>
<dbReference type="InterPro" id="IPR029052">
    <property type="entry name" value="Metallo-depent_PP-like"/>
</dbReference>
<comment type="caution">
    <text evidence="5">The sequence shown here is derived from an EMBL/GenBank/DDBJ whole genome shotgun (WGS) entry which is preliminary data.</text>
</comment>
<sequence>MKRLLLSLLCICFSVLGFAQDRISIKHGPYLQNLKETEVTIVWMASKPSVGWVELAPDDGSDYYQEARPKYFDSTNGVKNTSLLHAVKITGLTPGTNYRYRVYAEEVLDHQGVEIMYGKVAATDVYGADPLVFKTNDRNKPETSFIMINDIHGRTSDIPQLLKVADYKNTDMVIFNGDMLSQLKNEEELFTGFMDVSIDMFAKETPMYYARGNHETRGIFAASFQHYFSPKEPHLYFLLRQGPICYIFLDTGEDKPDSDIEYSGITDYDNYRTEQAKWLAEAVKSKDFTEAKYRVIIAHMPPLPDKRLWHGQKEVLEKFVPILNEANVDVMLSGHLHRYFNNKPTSSVKFPVIDNAHKTVVKGVTKDNKLELKVMDLEGKTVDQIVLNAK</sequence>
<evidence type="ECO:0000259" key="3">
    <source>
        <dbReference type="Pfam" id="PF00149"/>
    </source>
</evidence>
<dbReference type="InterPro" id="IPR004843">
    <property type="entry name" value="Calcineurin-like_PHP"/>
</dbReference>
<dbReference type="Pfam" id="PF16656">
    <property type="entry name" value="Pur_ac_phosph_N"/>
    <property type="match status" value="1"/>
</dbReference>
<dbReference type="InterPro" id="IPR008963">
    <property type="entry name" value="Purple_acid_Pase-like_N"/>
</dbReference>
<dbReference type="CDD" id="cd00063">
    <property type="entry name" value="FN3"/>
    <property type="match status" value="1"/>
</dbReference>
<evidence type="ECO:0000259" key="4">
    <source>
        <dbReference type="Pfam" id="PF16656"/>
    </source>
</evidence>
<organism evidence="5 6">
    <name type="scientific">Parabacteroides faecis</name>
    <dbReference type="NCBI Taxonomy" id="1217282"/>
    <lineage>
        <taxon>Bacteria</taxon>
        <taxon>Pseudomonadati</taxon>
        <taxon>Bacteroidota</taxon>
        <taxon>Bacteroidia</taxon>
        <taxon>Bacteroidales</taxon>
        <taxon>Tannerellaceae</taxon>
        <taxon>Parabacteroides</taxon>
    </lineage>
</organism>
<feature type="signal peptide" evidence="2">
    <location>
        <begin position="1"/>
        <end position="19"/>
    </location>
</feature>
<dbReference type="Gene3D" id="2.60.40.380">
    <property type="entry name" value="Purple acid phosphatase-like, N-terminal"/>
    <property type="match status" value="1"/>
</dbReference>
<dbReference type="PANTHER" id="PTHR22953:SF153">
    <property type="entry name" value="PURPLE ACID PHOSPHATASE"/>
    <property type="match status" value="1"/>
</dbReference>
<dbReference type="Proteomes" id="UP000533637">
    <property type="component" value="Unassembled WGS sequence"/>
</dbReference>
<feature type="domain" description="Calcineurin-like phosphoesterase" evidence="3">
    <location>
        <begin position="145"/>
        <end position="339"/>
    </location>
</feature>
<dbReference type="EMBL" id="JACHOC010000001">
    <property type="protein sequence ID" value="MBB4620149.1"/>
    <property type="molecule type" value="Genomic_DNA"/>
</dbReference>
<proteinExistence type="predicted"/>
<protein>
    <submittedName>
        <fullName evidence="5">Phosphodiesterase</fullName>
    </submittedName>
</protein>
<evidence type="ECO:0000313" key="6">
    <source>
        <dbReference type="Proteomes" id="UP000533637"/>
    </source>
</evidence>
<reference evidence="5 6" key="1">
    <citation type="submission" date="2020-08" db="EMBL/GenBank/DDBJ databases">
        <title>Genomic Encyclopedia of Type Strains, Phase IV (KMG-IV): sequencing the most valuable type-strain genomes for metagenomic binning, comparative biology and taxonomic classification.</title>
        <authorList>
            <person name="Goeker M."/>
        </authorList>
    </citation>
    <scope>NUCLEOTIDE SEQUENCE [LARGE SCALE GENOMIC DNA]</scope>
    <source>
        <strain evidence="5 6">DSM 102983</strain>
    </source>
</reference>
<feature type="chain" id="PRO_5045246114" evidence="2">
    <location>
        <begin position="20"/>
        <end position="390"/>
    </location>
</feature>
<dbReference type="Pfam" id="PF00149">
    <property type="entry name" value="Metallophos"/>
    <property type="match status" value="1"/>
</dbReference>
<keyword evidence="1 2" id="KW-0732">Signal</keyword>
<gene>
    <name evidence="5" type="ORF">GGQ57_000023</name>
</gene>
<feature type="domain" description="Purple acid phosphatase N-terminal" evidence="4">
    <location>
        <begin position="31"/>
        <end position="106"/>
    </location>
</feature>
<dbReference type="InterPro" id="IPR039331">
    <property type="entry name" value="PAPs-like"/>
</dbReference>
<dbReference type="InterPro" id="IPR015914">
    <property type="entry name" value="PAPs_N"/>
</dbReference>
<dbReference type="InterPro" id="IPR003961">
    <property type="entry name" value="FN3_dom"/>
</dbReference>
<dbReference type="PANTHER" id="PTHR22953">
    <property type="entry name" value="ACID PHOSPHATASE RELATED"/>
    <property type="match status" value="1"/>
</dbReference>
<evidence type="ECO:0000256" key="2">
    <source>
        <dbReference type="SAM" id="SignalP"/>
    </source>
</evidence>
<dbReference type="RefSeq" id="WP_122373944.1">
    <property type="nucleotide sequence ID" value="NZ_BMPB01000006.1"/>
</dbReference>
<evidence type="ECO:0000313" key="5">
    <source>
        <dbReference type="EMBL" id="MBB4620149.1"/>
    </source>
</evidence>
<dbReference type="Gene3D" id="3.60.21.10">
    <property type="match status" value="1"/>
</dbReference>
<dbReference type="SUPFAM" id="SSF56300">
    <property type="entry name" value="Metallo-dependent phosphatases"/>
    <property type="match status" value="1"/>
</dbReference>
<keyword evidence="6" id="KW-1185">Reference proteome</keyword>
<dbReference type="SUPFAM" id="SSF49363">
    <property type="entry name" value="Purple acid phosphatase, N-terminal domain"/>
    <property type="match status" value="1"/>
</dbReference>